<dbReference type="AlphaFoldDB" id="A0A543AQ36"/>
<comment type="caution">
    <text evidence="1">The sequence shown here is derived from an EMBL/GenBank/DDBJ whole genome shotgun (WGS) entry which is preliminary data.</text>
</comment>
<sequence length="315" mass="33929">MTVSYIGSGPYCYANCLAMMLGGHAPTPSQLEVLTGSPFGMQLLSAELPLFDPYGWDPDIGIDAALRLLGWRCTRTGGGDAESAMIRLREAVAHGAVMVGPVEMGLLRHQPGMTSPIGADHWVVVIEVTDDLVVMHDPHGHPYATLPITDFAEAWRAERIAWIDQPFVMRTDFHRVTDVNVADALRESLPAAASWLANEYSGVVPSGTLGTAAALNRLASMLEQGIDNGLRAHLVHFAVRVGARRLNDATVALADIGLHRPASIASEQSRTLGSLQWSLVSRDDRAAATTVRRLSPTYDALLDVIEDSVTRESTG</sequence>
<organism evidence="1 2">
    <name type="scientific">Stackebrandtia endophytica</name>
    <dbReference type="NCBI Taxonomy" id="1496996"/>
    <lineage>
        <taxon>Bacteria</taxon>
        <taxon>Bacillati</taxon>
        <taxon>Actinomycetota</taxon>
        <taxon>Actinomycetes</taxon>
        <taxon>Glycomycetales</taxon>
        <taxon>Glycomycetaceae</taxon>
        <taxon>Stackebrandtia</taxon>
    </lineage>
</organism>
<dbReference type="InParanoid" id="A0A543AQ36"/>
<evidence type="ECO:0000313" key="1">
    <source>
        <dbReference type="EMBL" id="TQL74711.1"/>
    </source>
</evidence>
<evidence type="ECO:0008006" key="3">
    <source>
        <dbReference type="Google" id="ProtNLM"/>
    </source>
</evidence>
<dbReference type="OrthoDB" id="8065844at2"/>
<dbReference type="RefSeq" id="WP_142034013.1">
    <property type="nucleotide sequence ID" value="NZ_JBHTGS010000002.1"/>
</dbReference>
<protein>
    <recommendedName>
        <fullName evidence="3">Butirosin biosynthesis protein H-like</fullName>
    </recommendedName>
</protein>
<proteinExistence type="predicted"/>
<gene>
    <name evidence="1" type="ORF">FB566_0197</name>
</gene>
<keyword evidence="2" id="KW-1185">Reference proteome</keyword>
<name>A0A543AQ36_9ACTN</name>
<dbReference type="Proteomes" id="UP000317043">
    <property type="component" value="Unassembled WGS sequence"/>
</dbReference>
<dbReference type="EMBL" id="VFOW01000001">
    <property type="protein sequence ID" value="TQL74711.1"/>
    <property type="molecule type" value="Genomic_DNA"/>
</dbReference>
<reference evidence="1 2" key="1">
    <citation type="submission" date="2019-06" db="EMBL/GenBank/DDBJ databases">
        <title>Sequencing the genomes of 1000 actinobacteria strains.</title>
        <authorList>
            <person name="Klenk H.-P."/>
        </authorList>
    </citation>
    <scope>NUCLEOTIDE SEQUENCE [LARGE SCALE GENOMIC DNA]</scope>
    <source>
        <strain evidence="1 2">DSM 45928</strain>
    </source>
</reference>
<accession>A0A543AQ36</accession>
<evidence type="ECO:0000313" key="2">
    <source>
        <dbReference type="Proteomes" id="UP000317043"/>
    </source>
</evidence>